<comment type="catalytic activity">
    <reaction evidence="10">
        <text>7,8-dihydroneopterin 3'-triphosphate + H2O = 6-carboxy-5,6,7,8-tetrahydropterin + triphosphate + acetaldehyde + 2 H(+)</text>
        <dbReference type="Rhea" id="RHEA:27966"/>
        <dbReference type="ChEBI" id="CHEBI:15343"/>
        <dbReference type="ChEBI" id="CHEBI:15377"/>
        <dbReference type="ChEBI" id="CHEBI:15378"/>
        <dbReference type="ChEBI" id="CHEBI:18036"/>
        <dbReference type="ChEBI" id="CHEBI:58462"/>
        <dbReference type="ChEBI" id="CHEBI:61032"/>
        <dbReference type="EC" id="4.1.2.50"/>
    </reaction>
</comment>
<comment type="caution">
    <text evidence="11">The sequence shown here is derived from an EMBL/GenBank/DDBJ whole genome shotgun (WGS) entry which is preliminary data.</text>
</comment>
<keyword evidence="12" id="KW-1185">Reference proteome</keyword>
<dbReference type="EC" id="4.1.2.50" evidence="4"/>
<evidence type="ECO:0000256" key="6">
    <source>
        <dbReference type="ARBA" id="ARBA00022723"/>
    </source>
</evidence>
<organism evidence="11 12">
    <name type="scientific">Nitrospira defluvii</name>
    <dbReference type="NCBI Taxonomy" id="330214"/>
    <lineage>
        <taxon>Bacteria</taxon>
        <taxon>Pseudomonadati</taxon>
        <taxon>Nitrospirota</taxon>
        <taxon>Nitrospiria</taxon>
        <taxon>Nitrospirales</taxon>
        <taxon>Nitrospiraceae</taxon>
        <taxon>Nitrospira</taxon>
    </lineage>
</organism>
<proteinExistence type="inferred from homology"/>
<dbReference type="GO" id="GO:0070497">
    <property type="term" value="F:6-carboxytetrahydropterin synthase activity"/>
    <property type="evidence" value="ECO:0007669"/>
    <property type="project" value="UniProtKB-EC"/>
</dbReference>
<dbReference type="RefSeq" id="WP_213041295.1">
    <property type="nucleotide sequence ID" value="NZ_CAJNBJ010000001.1"/>
</dbReference>
<dbReference type="InterPro" id="IPR007115">
    <property type="entry name" value="6-PTP_synth/QueD"/>
</dbReference>
<evidence type="ECO:0000256" key="1">
    <source>
        <dbReference type="ARBA" id="ARBA00001947"/>
    </source>
</evidence>
<evidence type="ECO:0000256" key="4">
    <source>
        <dbReference type="ARBA" id="ARBA00012982"/>
    </source>
</evidence>
<dbReference type="PANTHER" id="PTHR12589:SF7">
    <property type="entry name" value="6-PYRUVOYL TETRAHYDROBIOPTERIN SYNTHASE"/>
    <property type="match status" value="1"/>
</dbReference>
<dbReference type="PROSITE" id="PS00987">
    <property type="entry name" value="PTPS_1"/>
    <property type="match status" value="1"/>
</dbReference>
<sequence length="250" mass="28215">MASVLLNKRIEFCASHRYHKPEWDAAKNRATFGACNNDPGHGHNYMLEVTVAGEVDSRTGMVVNLFDLKVVLLQVLEEFDHKHLNLDLPYFKEQIPTSENIARVLWDKLNAQRDIGTLQRLSLYEDEDLCADLTAEAGLDVASVTRRYSFTAVHEGHRGHTWDMFVSVHGPIDRETGMVTDIVALDRLVHDRVLVPFEGRDLRIALATPSVTGEYLAKAVWDRIVSAVPAGRLELVKLVQTRDLSYEYCG</sequence>
<reference evidence="11 12" key="1">
    <citation type="submission" date="2021-02" db="EMBL/GenBank/DDBJ databases">
        <authorList>
            <person name="Han P."/>
        </authorList>
    </citation>
    <scope>NUCLEOTIDE SEQUENCE [LARGE SCALE GENOMIC DNA]</scope>
    <source>
        <strain evidence="11">Candidatus Nitrospira sp. ZN2</strain>
    </source>
</reference>
<keyword evidence="8 11" id="KW-0456">Lyase</keyword>
<keyword evidence="6" id="KW-0479">Metal-binding</keyword>
<dbReference type="InterPro" id="IPR038418">
    <property type="entry name" value="6-PTP_synth/QueD_sf"/>
</dbReference>
<keyword evidence="7" id="KW-0862">Zinc</keyword>
<comment type="cofactor">
    <cofactor evidence="1">
        <name>Zn(2+)</name>
        <dbReference type="ChEBI" id="CHEBI:29105"/>
    </cofactor>
</comment>
<dbReference type="EMBL" id="CAJNBJ010000001">
    <property type="protein sequence ID" value="CAE6718578.1"/>
    <property type="molecule type" value="Genomic_DNA"/>
</dbReference>
<comment type="similarity">
    <text evidence="3">Belongs to the PTPS family. QueD subfamily.</text>
</comment>
<evidence type="ECO:0000256" key="10">
    <source>
        <dbReference type="ARBA" id="ARBA00048807"/>
    </source>
</evidence>
<dbReference type="SUPFAM" id="SSF55620">
    <property type="entry name" value="Tetrahydrobiopterin biosynthesis enzymes-like"/>
    <property type="match status" value="2"/>
</dbReference>
<gene>
    <name evidence="11" type="ORF">NSPZN2_11582</name>
</gene>
<dbReference type="PANTHER" id="PTHR12589">
    <property type="entry name" value="PYRUVOYL TETRAHYDROBIOPTERIN SYNTHASE"/>
    <property type="match status" value="1"/>
</dbReference>
<evidence type="ECO:0000313" key="11">
    <source>
        <dbReference type="EMBL" id="CAE6718578.1"/>
    </source>
</evidence>
<dbReference type="Pfam" id="PF01242">
    <property type="entry name" value="PTPS"/>
    <property type="match status" value="2"/>
</dbReference>
<accession>A0ABM8QWB2</accession>
<name>A0ABM8QWB2_9BACT</name>
<evidence type="ECO:0000256" key="5">
    <source>
        <dbReference type="ARBA" id="ARBA00018141"/>
    </source>
</evidence>
<evidence type="ECO:0000256" key="2">
    <source>
        <dbReference type="ARBA" id="ARBA00005061"/>
    </source>
</evidence>
<evidence type="ECO:0000256" key="8">
    <source>
        <dbReference type="ARBA" id="ARBA00023239"/>
    </source>
</evidence>
<evidence type="ECO:0000256" key="9">
    <source>
        <dbReference type="ARBA" id="ARBA00031449"/>
    </source>
</evidence>
<evidence type="ECO:0000256" key="7">
    <source>
        <dbReference type="ARBA" id="ARBA00022833"/>
    </source>
</evidence>
<dbReference type="InterPro" id="IPR022470">
    <property type="entry name" value="PTPS_Cys_AS"/>
</dbReference>
<dbReference type="Gene3D" id="3.30.479.10">
    <property type="entry name" value="6-pyruvoyl tetrahydropterin synthase/QueD"/>
    <property type="match status" value="2"/>
</dbReference>
<evidence type="ECO:0000256" key="3">
    <source>
        <dbReference type="ARBA" id="ARBA00008900"/>
    </source>
</evidence>
<evidence type="ECO:0000313" key="12">
    <source>
        <dbReference type="Proteomes" id="UP000675880"/>
    </source>
</evidence>
<protein>
    <recommendedName>
        <fullName evidence="5">6-carboxy-5,6,7,8-tetrahydropterin synthase</fullName>
        <ecNumber evidence="4">4.1.2.50</ecNumber>
    </recommendedName>
    <alternativeName>
        <fullName evidence="9">Queuosine biosynthesis protein QueD</fullName>
    </alternativeName>
</protein>
<comment type="pathway">
    <text evidence="2">Purine metabolism; 7-cyano-7-deazaguanine biosynthesis.</text>
</comment>
<dbReference type="Proteomes" id="UP000675880">
    <property type="component" value="Unassembled WGS sequence"/>
</dbReference>